<evidence type="ECO:0000256" key="1">
    <source>
        <dbReference type="ARBA" id="ARBA00004413"/>
    </source>
</evidence>
<proteinExistence type="predicted"/>
<keyword evidence="3" id="KW-1185">Reference proteome</keyword>
<dbReference type="InterPro" id="IPR036770">
    <property type="entry name" value="Ankyrin_rpt-contain_sf"/>
</dbReference>
<sequence length="359" mass="40137">MGSGEVGELGGEEMMRLSKTEIEEKLYDSTLEGNWELVVRIYKERGDAGVYSTSITRSKDTALHVAVKDGQADSVVELADAIMKHGEIKSLKIENEGGDTPLHCAASGGSLKMCQCIIEKCIIETTDLIKARNHKGETPLYLAARHGHKKTFLYLHSLCQDKSVEPCRRSDGDTILHSTISRDYFDLVGSVDEKGISPLHILADKPSAFESSSNFRWWNKLAYNCIAVESLMVEVEQQHGRKENVEAQRKAAADTENPCCDGNGNGHVAKKRRRSCYEVLVSAYDPLVLLALALFGAKDLRKKKQKHVWSGQVLEALWERSSKVYVRGGSEPELSPMEEFDSNIFSFYKKTKQQIDGRY</sequence>
<dbReference type="Proteomes" id="UP000634136">
    <property type="component" value="Unassembled WGS sequence"/>
</dbReference>
<reference evidence="2" key="1">
    <citation type="submission" date="2020-09" db="EMBL/GenBank/DDBJ databases">
        <title>Genome-Enabled Discovery of Anthraquinone Biosynthesis in Senna tora.</title>
        <authorList>
            <person name="Kang S.-H."/>
            <person name="Pandey R.P."/>
            <person name="Lee C.-M."/>
            <person name="Sim J.-S."/>
            <person name="Jeong J.-T."/>
            <person name="Choi B.-S."/>
            <person name="Jung M."/>
            <person name="Ginzburg D."/>
            <person name="Zhao K."/>
            <person name="Won S.Y."/>
            <person name="Oh T.-J."/>
            <person name="Yu Y."/>
            <person name="Kim N.-H."/>
            <person name="Lee O.R."/>
            <person name="Lee T.-H."/>
            <person name="Bashyal P."/>
            <person name="Kim T.-S."/>
            <person name="Lee W.-H."/>
            <person name="Kawkins C."/>
            <person name="Kim C.-K."/>
            <person name="Kim J.S."/>
            <person name="Ahn B.O."/>
            <person name="Rhee S.Y."/>
            <person name="Sohng J.K."/>
        </authorList>
    </citation>
    <scope>NUCLEOTIDE SEQUENCE</scope>
    <source>
        <tissue evidence="2">Leaf</tissue>
    </source>
</reference>
<protein>
    <submittedName>
        <fullName evidence="2">Putative non-specific serine/threonine protein kinase</fullName>
    </submittedName>
</protein>
<gene>
    <name evidence="2" type="ORF">G2W53_023815</name>
</gene>
<evidence type="ECO:0000313" key="3">
    <source>
        <dbReference type="Proteomes" id="UP000634136"/>
    </source>
</evidence>
<keyword evidence="2" id="KW-0808">Transferase</keyword>
<keyword evidence="2" id="KW-0723">Serine/threonine-protein kinase</keyword>
<dbReference type="GO" id="GO:0004674">
    <property type="term" value="F:protein serine/threonine kinase activity"/>
    <property type="evidence" value="ECO:0007669"/>
    <property type="project" value="UniProtKB-KW"/>
</dbReference>
<accession>A0A834WCJ3</accession>
<organism evidence="2 3">
    <name type="scientific">Senna tora</name>
    <dbReference type="NCBI Taxonomy" id="362788"/>
    <lineage>
        <taxon>Eukaryota</taxon>
        <taxon>Viridiplantae</taxon>
        <taxon>Streptophyta</taxon>
        <taxon>Embryophyta</taxon>
        <taxon>Tracheophyta</taxon>
        <taxon>Spermatophyta</taxon>
        <taxon>Magnoliopsida</taxon>
        <taxon>eudicotyledons</taxon>
        <taxon>Gunneridae</taxon>
        <taxon>Pentapetalae</taxon>
        <taxon>rosids</taxon>
        <taxon>fabids</taxon>
        <taxon>Fabales</taxon>
        <taxon>Fabaceae</taxon>
        <taxon>Caesalpinioideae</taxon>
        <taxon>Cassia clade</taxon>
        <taxon>Senna</taxon>
    </lineage>
</organism>
<dbReference type="Pfam" id="PF12796">
    <property type="entry name" value="Ank_2"/>
    <property type="match status" value="1"/>
</dbReference>
<name>A0A834WCJ3_9FABA</name>
<dbReference type="SUPFAM" id="SSF48403">
    <property type="entry name" value="Ankyrin repeat"/>
    <property type="match status" value="1"/>
</dbReference>
<dbReference type="SMART" id="SM00248">
    <property type="entry name" value="ANK"/>
    <property type="match status" value="4"/>
</dbReference>
<dbReference type="EMBL" id="JAAIUW010000008">
    <property type="protein sequence ID" value="KAF7818360.1"/>
    <property type="molecule type" value="Genomic_DNA"/>
</dbReference>
<keyword evidence="2" id="KW-0418">Kinase</keyword>
<dbReference type="PANTHER" id="PTHR24121:SF15">
    <property type="entry name" value="ANKYRIN REPEAT PROTEIN"/>
    <property type="match status" value="1"/>
</dbReference>
<comment type="subcellular location">
    <subcellularLocation>
        <location evidence="1">Cell membrane</location>
        <topology evidence="1">Peripheral membrane protein</topology>
        <orientation evidence="1">Cytoplasmic side</orientation>
    </subcellularLocation>
</comment>
<dbReference type="AlphaFoldDB" id="A0A834WCJ3"/>
<comment type="caution">
    <text evidence="2">The sequence shown here is derived from an EMBL/GenBank/DDBJ whole genome shotgun (WGS) entry which is preliminary data.</text>
</comment>
<dbReference type="PANTHER" id="PTHR24121">
    <property type="entry name" value="NO MECHANORECEPTOR POTENTIAL C, ISOFORM D-RELATED"/>
    <property type="match status" value="1"/>
</dbReference>
<evidence type="ECO:0000313" key="2">
    <source>
        <dbReference type="EMBL" id="KAF7818360.1"/>
    </source>
</evidence>
<dbReference type="InterPro" id="IPR002110">
    <property type="entry name" value="Ankyrin_rpt"/>
</dbReference>
<dbReference type="OrthoDB" id="1419803at2759"/>
<dbReference type="Gene3D" id="1.25.40.20">
    <property type="entry name" value="Ankyrin repeat-containing domain"/>
    <property type="match status" value="1"/>
</dbReference>
<dbReference type="GO" id="GO:0005886">
    <property type="term" value="C:plasma membrane"/>
    <property type="evidence" value="ECO:0007669"/>
    <property type="project" value="UniProtKB-SubCell"/>
</dbReference>